<keyword evidence="2 8" id="KW-0949">S-adenosyl-L-methionine</keyword>
<evidence type="ECO:0000256" key="1">
    <source>
        <dbReference type="ARBA" id="ARBA00022485"/>
    </source>
</evidence>
<keyword evidence="6 8" id="KW-0408">Iron</keyword>
<comment type="pathway">
    <text evidence="8">Cofactor biosynthesis; pyrroloquinoline quinone biosynthesis.</text>
</comment>
<accession>A0ABQ3FAE8</accession>
<dbReference type="SFLD" id="SFLDS00029">
    <property type="entry name" value="Radical_SAM"/>
    <property type="match status" value="1"/>
</dbReference>
<feature type="binding site" evidence="8">
    <location>
        <position position="27"/>
    </location>
    <ligand>
        <name>[4Fe-4S] cluster</name>
        <dbReference type="ChEBI" id="CHEBI:49883"/>
        <note>4Fe-4S-S-AdoMet</note>
    </ligand>
</feature>
<dbReference type="InterPro" id="IPR023885">
    <property type="entry name" value="4Fe4S-binding_SPASM_dom"/>
</dbReference>
<keyword evidence="1 8" id="KW-0004">4Fe-4S</keyword>
<comment type="catalytic activity">
    <reaction evidence="8">
        <text>[PQQ precursor protein] + S-adenosyl-L-methionine = E-Y cross-linked-[PQQ precursor protein] + 5'-deoxyadenosine + L-methionine + H(+)</text>
        <dbReference type="Rhea" id="RHEA:56836"/>
        <dbReference type="Rhea" id="RHEA-COMP:14800"/>
        <dbReference type="Rhea" id="RHEA-COMP:14801"/>
        <dbReference type="ChEBI" id="CHEBI:15378"/>
        <dbReference type="ChEBI" id="CHEBI:17319"/>
        <dbReference type="ChEBI" id="CHEBI:57844"/>
        <dbReference type="ChEBI" id="CHEBI:59789"/>
        <dbReference type="ChEBI" id="CHEBI:141026"/>
        <dbReference type="ChEBI" id="CHEBI:141027"/>
        <dbReference type="EC" id="1.21.98.4"/>
    </reaction>
</comment>
<feature type="domain" description="Radical SAM core" evidence="9">
    <location>
        <begin position="13"/>
        <end position="231"/>
    </location>
</feature>
<comment type="similarity">
    <text evidence="8">Belongs to the radical SAM superfamily. PqqE family.</text>
</comment>
<evidence type="ECO:0000259" key="9">
    <source>
        <dbReference type="PROSITE" id="PS51918"/>
    </source>
</evidence>
<dbReference type="Pfam" id="PF04055">
    <property type="entry name" value="Radical_SAM"/>
    <property type="match status" value="1"/>
</dbReference>
<dbReference type="InterPro" id="IPR017200">
    <property type="entry name" value="PqqE-like"/>
</dbReference>
<dbReference type="HAMAP" id="MF_00660">
    <property type="entry name" value="PqqE"/>
    <property type="match status" value="1"/>
</dbReference>
<name>A0ABQ3FAE8_9GAMM</name>
<dbReference type="CDD" id="cd21119">
    <property type="entry name" value="SPASM_PqqE"/>
    <property type="match status" value="1"/>
</dbReference>
<dbReference type="InterPro" id="IPR011843">
    <property type="entry name" value="PQQ_synth_PqqE_bac"/>
</dbReference>
<dbReference type="PANTHER" id="PTHR11228">
    <property type="entry name" value="RADICAL SAM DOMAIN PROTEIN"/>
    <property type="match status" value="1"/>
</dbReference>
<dbReference type="InterPro" id="IPR000385">
    <property type="entry name" value="MoaA_NifB_PqqE_Fe-S-bd_CS"/>
</dbReference>
<comment type="cofactor">
    <cofactor evidence="8">
        <name>[4Fe-4S] cluster</name>
        <dbReference type="ChEBI" id="CHEBI:49883"/>
    </cofactor>
    <text evidence="8">Binds 1 [4Fe-4S] cluster. The cluster is coordinated with 3 cysteines and an exchangeable S-adenosyl-L-methionine.</text>
</comment>
<dbReference type="SFLD" id="SFLDG01386">
    <property type="entry name" value="main_SPASM_domain-containing"/>
    <property type="match status" value="1"/>
</dbReference>
<protein>
    <recommendedName>
        <fullName evidence="8">PqqA peptide cyclase</fullName>
        <ecNumber evidence="8">1.21.98.4</ecNumber>
    </recommendedName>
    <alternativeName>
        <fullName evidence="8">Coenzyme PQQ synthesis protein E</fullName>
    </alternativeName>
</protein>
<evidence type="ECO:0000256" key="6">
    <source>
        <dbReference type="ARBA" id="ARBA00023004"/>
    </source>
</evidence>
<keyword evidence="7 8" id="KW-0411">Iron-sulfur</keyword>
<keyword evidence="5 8" id="KW-0560">Oxidoreductase</keyword>
<dbReference type="RefSeq" id="WP_189514457.1">
    <property type="nucleotide sequence ID" value="NZ_BMZM01000001.1"/>
</dbReference>
<dbReference type="NCBIfam" id="TIGR02109">
    <property type="entry name" value="PQQ_syn_pqqE"/>
    <property type="match status" value="1"/>
</dbReference>
<evidence type="ECO:0000313" key="11">
    <source>
        <dbReference type="Proteomes" id="UP000604243"/>
    </source>
</evidence>
<evidence type="ECO:0000256" key="8">
    <source>
        <dbReference type="HAMAP-Rule" id="MF_00660"/>
    </source>
</evidence>
<dbReference type="Gene3D" id="3.20.20.70">
    <property type="entry name" value="Aldolase class I"/>
    <property type="match status" value="1"/>
</dbReference>
<feature type="binding site" evidence="8">
    <location>
        <position position="34"/>
    </location>
    <ligand>
        <name>[4Fe-4S] cluster</name>
        <dbReference type="ChEBI" id="CHEBI:49883"/>
        <note>4Fe-4S-S-AdoMet</note>
    </ligand>
</feature>
<organism evidence="10 11">
    <name type="scientific">Kushneria pakistanensis</name>
    <dbReference type="NCBI Taxonomy" id="1508770"/>
    <lineage>
        <taxon>Bacteria</taxon>
        <taxon>Pseudomonadati</taxon>
        <taxon>Pseudomonadota</taxon>
        <taxon>Gammaproteobacteria</taxon>
        <taxon>Oceanospirillales</taxon>
        <taxon>Halomonadaceae</taxon>
        <taxon>Kushneria</taxon>
    </lineage>
</organism>
<dbReference type="CDD" id="cd01335">
    <property type="entry name" value="Radical_SAM"/>
    <property type="match status" value="1"/>
</dbReference>
<comment type="caution">
    <text evidence="10">The sequence shown here is derived from an EMBL/GenBank/DDBJ whole genome shotgun (WGS) entry which is preliminary data.</text>
</comment>
<proteinExistence type="inferred from homology"/>
<dbReference type="PANTHER" id="PTHR11228:SF7">
    <property type="entry name" value="PQQA PEPTIDE CYCLASE"/>
    <property type="match status" value="1"/>
</dbReference>
<reference evidence="11" key="1">
    <citation type="journal article" date="2019" name="Int. J. Syst. Evol. Microbiol.">
        <title>The Global Catalogue of Microorganisms (GCM) 10K type strain sequencing project: providing services to taxonomists for standard genome sequencing and annotation.</title>
        <authorList>
            <consortium name="The Broad Institute Genomics Platform"/>
            <consortium name="The Broad Institute Genome Sequencing Center for Infectious Disease"/>
            <person name="Wu L."/>
            <person name="Ma J."/>
        </authorList>
    </citation>
    <scope>NUCLEOTIDE SEQUENCE [LARGE SCALE GENOMIC DNA]</scope>
    <source>
        <strain evidence="11">KCTC 42082</strain>
    </source>
</reference>
<sequence>MSDMARSHIEKTIAPPMGLLAELTHRCPLQCPYCSNPVELERRGDEMTTADWQRILREAAALGVLQVHLSGGEPAARRDLVELVETCAHEGLYSNLITAGVNITPERLAALEAAGLDHVQLSFQGADDEVTEHVSGLRGAFDKKCAFASEVRALGLPLTLNVVLHRANIHQVDDFIALALELGAERLELAHAQYYGWALRNRGALMPQRHEVMTALRAVEAAQTRLKGQLAIDSVVPDYYAHFPKPCMNGWGQQTINITPSGLGLPCHAAQTIPGLEFWSAREHALFDIWHHSPAFNAFRGTDFLPETCQSCDRRDIDHGGCRCQALMMTGDARQMDPVCQHSPWHEEIQTLTLEEASRDEPFAYRRFARGERHA</sequence>
<comment type="subunit">
    <text evidence="8">Interacts with PqqD. The interaction is necessary for activity of PqqE.</text>
</comment>
<evidence type="ECO:0000256" key="7">
    <source>
        <dbReference type="ARBA" id="ARBA00023014"/>
    </source>
</evidence>
<comment type="function">
    <text evidence="8">Catalyzes the cross-linking of a glutamate residue and a tyrosine residue in the PqqA protein as part of the biosynthesis of pyrroloquinoline quinone (PQQ).</text>
</comment>
<dbReference type="SFLD" id="SFLDG01067">
    <property type="entry name" value="SPASM/twitch_domain_containing"/>
    <property type="match status" value="1"/>
</dbReference>
<dbReference type="InterPro" id="IPR050377">
    <property type="entry name" value="Radical_SAM_PqqE_MftC-like"/>
</dbReference>
<dbReference type="InterPro" id="IPR007197">
    <property type="entry name" value="rSAM"/>
</dbReference>
<dbReference type="SUPFAM" id="SSF102114">
    <property type="entry name" value="Radical SAM enzymes"/>
    <property type="match status" value="1"/>
</dbReference>
<dbReference type="PROSITE" id="PS01305">
    <property type="entry name" value="MOAA_NIFB_PQQE"/>
    <property type="match status" value="1"/>
</dbReference>
<evidence type="ECO:0000256" key="4">
    <source>
        <dbReference type="ARBA" id="ARBA00022905"/>
    </source>
</evidence>
<dbReference type="PROSITE" id="PS51918">
    <property type="entry name" value="RADICAL_SAM"/>
    <property type="match status" value="1"/>
</dbReference>
<feature type="binding site" evidence="8">
    <location>
        <position position="31"/>
    </location>
    <ligand>
        <name>[4Fe-4S] cluster</name>
        <dbReference type="ChEBI" id="CHEBI:49883"/>
        <note>4Fe-4S-S-AdoMet</note>
    </ligand>
</feature>
<evidence type="ECO:0000313" key="10">
    <source>
        <dbReference type="EMBL" id="GHC15919.1"/>
    </source>
</evidence>
<dbReference type="SFLD" id="SFLDF00280">
    <property type="entry name" value="coenzyme_PQQ_synthesis_protein"/>
    <property type="match status" value="1"/>
</dbReference>
<dbReference type="EC" id="1.21.98.4" evidence="8"/>
<keyword evidence="11" id="KW-1185">Reference proteome</keyword>
<dbReference type="InterPro" id="IPR013785">
    <property type="entry name" value="Aldolase_TIM"/>
</dbReference>
<evidence type="ECO:0000256" key="3">
    <source>
        <dbReference type="ARBA" id="ARBA00022723"/>
    </source>
</evidence>
<evidence type="ECO:0000256" key="2">
    <source>
        <dbReference type="ARBA" id="ARBA00022691"/>
    </source>
</evidence>
<keyword evidence="3 8" id="KW-0479">Metal-binding</keyword>
<dbReference type="NCBIfam" id="TIGR04085">
    <property type="entry name" value="rSAM_more_4Fe4S"/>
    <property type="match status" value="1"/>
</dbReference>
<dbReference type="PIRSF" id="PIRSF037420">
    <property type="entry name" value="PQQ_syn_pqqE"/>
    <property type="match status" value="1"/>
</dbReference>
<keyword evidence="4 8" id="KW-0884">PQQ biosynthesis</keyword>
<dbReference type="EMBL" id="BMZM01000001">
    <property type="protein sequence ID" value="GHC15919.1"/>
    <property type="molecule type" value="Genomic_DNA"/>
</dbReference>
<evidence type="ECO:0000256" key="5">
    <source>
        <dbReference type="ARBA" id="ARBA00023002"/>
    </source>
</evidence>
<dbReference type="InterPro" id="IPR058240">
    <property type="entry name" value="rSAM_sf"/>
</dbReference>
<gene>
    <name evidence="8 10" type="primary">pqqE</name>
    <name evidence="10" type="ORF">GCM10010082_03260</name>
</gene>
<dbReference type="Proteomes" id="UP000604243">
    <property type="component" value="Unassembled WGS sequence"/>
</dbReference>